<gene>
    <name evidence="2" type="ORF">MHBO_002239</name>
</gene>
<keyword evidence="1" id="KW-0812">Transmembrane</keyword>
<evidence type="ECO:0000256" key="1">
    <source>
        <dbReference type="SAM" id="Phobius"/>
    </source>
</evidence>
<protein>
    <submittedName>
        <fullName evidence="2">Uncharacterized protein</fullName>
    </submittedName>
</protein>
<name>A0ABV2ALN5_9EUKA</name>
<proteinExistence type="predicted"/>
<evidence type="ECO:0000313" key="3">
    <source>
        <dbReference type="Proteomes" id="UP001439008"/>
    </source>
</evidence>
<feature type="transmembrane region" description="Helical" evidence="1">
    <location>
        <begin position="6"/>
        <end position="24"/>
    </location>
</feature>
<accession>A0ABV2ALN5</accession>
<feature type="transmembrane region" description="Helical" evidence="1">
    <location>
        <begin position="93"/>
        <end position="113"/>
    </location>
</feature>
<evidence type="ECO:0000313" key="2">
    <source>
        <dbReference type="EMBL" id="MES1920582.1"/>
    </source>
</evidence>
<comment type="caution">
    <text evidence="2">The sequence shown here is derived from an EMBL/GenBank/DDBJ whole genome shotgun (WGS) entry which is preliminary data.</text>
</comment>
<sequence length="180" mass="20510">MFNYVGSIPVVALALFIPLLMKFVSISKIFYINAVAQIISSAVLIFIPTMKVKLGRDTALAITILFLLISSAGFAVSQTAIFAFAAEFSNQTVQFYITGLSVANLLYGLYFLPFPYYVKNLQTRMIYYFILPLVVHFASVIIFYFTSKKIPKKEERVEILILERNRKKRDKIGTEHHGEF</sequence>
<organism evidence="2 3">
    <name type="scientific">Bonamia ostreae</name>
    <dbReference type="NCBI Taxonomy" id="126728"/>
    <lineage>
        <taxon>Eukaryota</taxon>
        <taxon>Sar</taxon>
        <taxon>Rhizaria</taxon>
        <taxon>Endomyxa</taxon>
        <taxon>Ascetosporea</taxon>
        <taxon>Haplosporida</taxon>
        <taxon>Bonamia</taxon>
    </lineage>
</organism>
<feature type="transmembrane region" description="Helical" evidence="1">
    <location>
        <begin position="59"/>
        <end position="86"/>
    </location>
</feature>
<keyword evidence="3" id="KW-1185">Reference proteome</keyword>
<keyword evidence="1" id="KW-1133">Transmembrane helix</keyword>
<dbReference type="InterPro" id="IPR036259">
    <property type="entry name" value="MFS_trans_sf"/>
</dbReference>
<feature type="transmembrane region" description="Helical" evidence="1">
    <location>
        <begin position="125"/>
        <end position="146"/>
    </location>
</feature>
<reference evidence="2 3" key="1">
    <citation type="journal article" date="2024" name="BMC Biol.">
        <title>Comparative genomics of Ascetosporea gives new insight into the evolutionary basis for animal parasitism in Rhizaria.</title>
        <authorList>
            <person name="Hiltunen Thoren M."/>
            <person name="Onut-Brannstrom I."/>
            <person name="Alfjorden A."/>
            <person name="Peckova H."/>
            <person name="Swords F."/>
            <person name="Hooper C."/>
            <person name="Holzer A.S."/>
            <person name="Bass D."/>
            <person name="Burki F."/>
        </authorList>
    </citation>
    <scope>NUCLEOTIDE SEQUENCE [LARGE SCALE GENOMIC DNA]</scope>
    <source>
        <strain evidence="2">20-A016</strain>
    </source>
</reference>
<keyword evidence="1" id="KW-0472">Membrane</keyword>
<dbReference type="EMBL" id="JBDODL010000750">
    <property type="protein sequence ID" value="MES1920582.1"/>
    <property type="molecule type" value="Genomic_DNA"/>
</dbReference>
<dbReference type="Proteomes" id="UP001439008">
    <property type="component" value="Unassembled WGS sequence"/>
</dbReference>
<dbReference type="SUPFAM" id="SSF103473">
    <property type="entry name" value="MFS general substrate transporter"/>
    <property type="match status" value="1"/>
</dbReference>
<feature type="transmembrane region" description="Helical" evidence="1">
    <location>
        <begin position="29"/>
        <end position="47"/>
    </location>
</feature>